<evidence type="ECO:0000256" key="1">
    <source>
        <dbReference type="ARBA" id="ARBA00004167"/>
    </source>
</evidence>
<sequence>MLKHRLLSRGECRASIFKVTVHWSIRNIKRCKITHLTCLVLTLYYLYLCSHKLHSLGAKGEDPDAHLGTTAEVSSRDYTLLTKRVNWGTVTDIKAESLEPLITQLLNERDTTGKEWLYNSEIGHKNIVIPDFYQPKSKSKNPIMQSYDPRFTLGIYLHYINKQLLSPQRKRGSAFSQRKGPEITIPFHWLEWVDLSALGDYLSLPLEKKPTCVDVRGTLSHNKYRESIGLETLEKPAPDILFLENRVFAKDLSLEVDERYRKVVEMILLSLNCYRPETRKGGVVPPEFTPGFQIQGNIFIRNMPSLVSLHGKTYLFASAPSPSQIVMLAGNLAIVVGIDPTKTDPMLFDHAIVEDYIADQNKSSDKVVAKTVKSIGNFVDVKSEILKFKAVMKGKPSSALPFKKSVPQKSFQQECYQHDFGRISKLPPKARTPLESSYYSAIQRSLEVQEENAVPKYFSEANTPTISHYDWRFYDREISDRNEQRIIMHHMVRTWLKFTGEFGLTTWIAHGSLLSWYWNGKTFPWDIDIDVQMPLADLHTMALKFNQSLIMGLDEDFSSYFLDIGTYITERIHGNGTNNIDARLIHTGSGMFIDITGVALTETAAVKNMYTPYMMQEFLNLNLPGSYDFNDDSDPAVALETNTKLQVYNDRNYHMLFHKDISPLRMTIFEGTPAYIPCNFLAVLNNEYDGATTPTYLDIMYQPKIREWVDMWKLHLKNQDRGKDLNTVDLLRDARYEDVFIEALATYDATRLHEHEMKQIDVNELEVEQLIMANQRMKPSRSDLFAYRESQAGRWAQDAVQLELVYSVQE</sequence>
<name>A0A1E3QJA6_9ASCO</name>
<evidence type="ECO:0000256" key="3">
    <source>
        <dbReference type="ARBA" id="ARBA00022989"/>
    </source>
</evidence>
<evidence type="ECO:0000256" key="2">
    <source>
        <dbReference type="ARBA" id="ARBA00022692"/>
    </source>
</evidence>
<keyword evidence="2" id="KW-0812">Transmembrane</keyword>
<gene>
    <name evidence="6" type="ORF">BABINDRAFT_168747</name>
</gene>
<dbReference type="EMBL" id="KV454438">
    <property type="protein sequence ID" value="ODQ77786.1"/>
    <property type="molecule type" value="Genomic_DNA"/>
</dbReference>
<dbReference type="Proteomes" id="UP000094336">
    <property type="component" value="Unassembled WGS sequence"/>
</dbReference>
<dbReference type="InterPro" id="IPR007074">
    <property type="entry name" value="LicD/FKTN/FKRP_NTP_transf"/>
</dbReference>
<accession>A0A1E3QJA6</accession>
<feature type="domain" description="LicD/FKTN/FKRP nucleotidyltransferase" evidence="5">
    <location>
        <begin position="639"/>
        <end position="688"/>
    </location>
</feature>
<dbReference type="Pfam" id="PF04991">
    <property type="entry name" value="LicD"/>
    <property type="match status" value="2"/>
</dbReference>
<dbReference type="PANTHER" id="PTHR15407:SF28">
    <property type="entry name" value="RIBITOL-5-PHOSPHATE TRANSFERASE FKTN"/>
    <property type="match status" value="1"/>
</dbReference>
<keyword evidence="3" id="KW-1133">Transmembrane helix</keyword>
<dbReference type="InterPro" id="IPR009644">
    <property type="entry name" value="FKTN/MNN4/W02B3.4-1"/>
</dbReference>
<dbReference type="AlphaFoldDB" id="A0A1E3QJA6"/>
<evidence type="ECO:0000259" key="5">
    <source>
        <dbReference type="Pfam" id="PF04991"/>
    </source>
</evidence>
<dbReference type="GO" id="GO:0016020">
    <property type="term" value="C:membrane"/>
    <property type="evidence" value="ECO:0007669"/>
    <property type="project" value="UniProtKB-SubCell"/>
</dbReference>
<keyword evidence="4" id="KW-0472">Membrane</keyword>
<keyword evidence="7" id="KW-1185">Reference proteome</keyword>
<proteinExistence type="predicted"/>
<dbReference type="GO" id="GO:0009100">
    <property type="term" value="P:glycoprotein metabolic process"/>
    <property type="evidence" value="ECO:0007669"/>
    <property type="project" value="UniProtKB-ARBA"/>
</dbReference>
<dbReference type="GeneID" id="30148460"/>
<evidence type="ECO:0000313" key="7">
    <source>
        <dbReference type="Proteomes" id="UP000094336"/>
    </source>
</evidence>
<reference evidence="7" key="1">
    <citation type="submission" date="2016-05" db="EMBL/GenBank/DDBJ databases">
        <title>Comparative genomics of biotechnologically important yeasts.</title>
        <authorList>
            <consortium name="DOE Joint Genome Institute"/>
            <person name="Riley R."/>
            <person name="Haridas S."/>
            <person name="Wolfe K.H."/>
            <person name="Lopes M.R."/>
            <person name="Hittinger C.T."/>
            <person name="Goker M."/>
            <person name="Salamov A."/>
            <person name="Wisecaver J."/>
            <person name="Long T.M."/>
            <person name="Aerts A.L."/>
            <person name="Barry K."/>
            <person name="Choi C."/>
            <person name="Clum A."/>
            <person name="Coughlan A.Y."/>
            <person name="Deshpande S."/>
            <person name="Douglass A.P."/>
            <person name="Hanson S.J."/>
            <person name="Klenk H.-P."/>
            <person name="Labutti K."/>
            <person name="Lapidus A."/>
            <person name="Lindquist E."/>
            <person name="Lipzen A."/>
            <person name="Meier-Kolthoff J.P."/>
            <person name="Ohm R.A."/>
            <person name="Otillar R.P."/>
            <person name="Pangilinan J."/>
            <person name="Peng Y."/>
            <person name="Rokas A."/>
            <person name="Rosa C.A."/>
            <person name="Scheuner C."/>
            <person name="Sibirny A.A."/>
            <person name="Slot J.C."/>
            <person name="Stielow J.B."/>
            <person name="Sun H."/>
            <person name="Kurtzman C.P."/>
            <person name="Blackwell M."/>
            <person name="Grigoriev I.V."/>
            <person name="Jeffries T.W."/>
        </authorList>
    </citation>
    <scope>NUCLEOTIDE SEQUENCE [LARGE SCALE GENOMIC DNA]</scope>
    <source>
        <strain evidence="7">NRRL Y-12698</strain>
    </source>
</reference>
<protein>
    <recommendedName>
        <fullName evidence="5">LicD/FKTN/FKRP nucleotidyltransferase domain-containing protein</fullName>
    </recommendedName>
</protein>
<feature type="domain" description="LicD/FKTN/FKRP nucleotidyltransferase" evidence="5">
    <location>
        <begin position="502"/>
        <end position="610"/>
    </location>
</feature>
<comment type="subcellular location">
    <subcellularLocation>
        <location evidence="1">Membrane</location>
        <topology evidence="1">Single-pass membrane protein</topology>
    </subcellularLocation>
</comment>
<organism evidence="6 7">
    <name type="scientific">Babjeviella inositovora NRRL Y-12698</name>
    <dbReference type="NCBI Taxonomy" id="984486"/>
    <lineage>
        <taxon>Eukaryota</taxon>
        <taxon>Fungi</taxon>
        <taxon>Dikarya</taxon>
        <taxon>Ascomycota</taxon>
        <taxon>Saccharomycotina</taxon>
        <taxon>Pichiomycetes</taxon>
        <taxon>Serinales incertae sedis</taxon>
        <taxon>Babjeviella</taxon>
    </lineage>
</organism>
<dbReference type="PANTHER" id="PTHR15407">
    <property type="entry name" value="FUKUTIN-RELATED"/>
    <property type="match status" value="1"/>
</dbReference>
<evidence type="ECO:0000256" key="4">
    <source>
        <dbReference type="ARBA" id="ARBA00023136"/>
    </source>
</evidence>
<dbReference type="RefSeq" id="XP_018983114.1">
    <property type="nucleotide sequence ID" value="XM_019130607.1"/>
</dbReference>
<evidence type="ECO:0000313" key="6">
    <source>
        <dbReference type="EMBL" id="ODQ77786.1"/>
    </source>
</evidence>
<dbReference type="OrthoDB" id="444255at2759"/>